<sequence length="1134" mass="127707">MFNGKSRPVPSKDALKVLYQLAYISSGTAAGAATLFAEEQRRRTQYVQRIADNARRVRQSPRHYLSAAVACQEGSEDVVGSEGGVQWVEQDEDGSAEERRRAFTPLGRPYKAPDLPSVVEKGYVQVQTHHVSRVEAAGKRSYDPSAPVRPGDNLRTTRSELSAAAASVKDDGMAKYGGRIPPKHELAALPRPDTGKSRLREPYREAQDYETSRDRSFSNRQSPSGQRDARVKRDTTHQRTSQKDLRKEALQAELALLPSLAQEQFRWIVNHGTKRPMASSRELEAAISSCLRMCHDAKLAMVALRVFQSAREATSSDHFREICQSFLTLCETHGSYNLVRRLFGARRISKDFDVEHLSDQGREIVAFAYIQVRRSKAASRSYAINLYRTLPPHLRSRVDRAWMSLPLLDLWRSTHNLDQVLKEAHDMRVETEAAKGSKVARLIDTTLLEILLSANAHTEALDLLSNMYREVPDDALAITVAAVSFAKKGAWDALQQTLAVAKDRGSFTICSDAVRRLNHVIHLYTKAHTAAESWKFVTGLVDDLGFRPNQATSEIMMQCFLAEGCIWLITKWLRYVRIVGVRFTLDARVAGKMLGRFYVQYRPSHIVMLWFTRNIMHGAPALSGPELMDPVKEAIAYDFRNIGGQHGLRNRGRLEEDVRVLEGLSADANRAREQHEKNDAQCENDIDIGESPDYWDDELSSMIHLDETVDSRIDSDSKALEPSGSLETMSMVHVARDDLFSGPSLTSDGIERDMLLALSLERYDQVVSLYRSSLDANGLPISPFALEVTIQACLKRDSGNTALATEILREAGQCGMNITCAMGPMLANQMKQMRATSTRKDMAGLKQSVLEYYQVIDGNGWPIKHHVGVTAANRLLRAGMPHLAIEALQTIFESEQARKRQPDIVVFTAALRAYTAIRSEKGIRVIFRNVLDSNMRIDQRFLRVAKLTLRQYRLEVEAGNRIETNLNMRRHLVDFIRECHDRRQQQMFDAKIIGRKLVACLIKLSNEAEKPTVPLNLRADIETSIFGAADGNANPQSVEVRASQPQRQRDRSQTRKSAILQAVRSDHGLDRYKSRTSALQHDGLKWLRQYRAYLRLDLVAPGNKVASFRFREVEDNARLSSYGGGPKIVRRCLS</sequence>
<dbReference type="EMBL" id="JAUTXT010000011">
    <property type="protein sequence ID" value="KAK3676217.1"/>
    <property type="molecule type" value="Genomic_DNA"/>
</dbReference>
<dbReference type="Proteomes" id="UP001274830">
    <property type="component" value="Unassembled WGS sequence"/>
</dbReference>
<feature type="region of interest" description="Disordered" evidence="1">
    <location>
        <begin position="134"/>
        <end position="245"/>
    </location>
</feature>
<accession>A0AAE0WQN2</accession>
<organism evidence="2 3">
    <name type="scientific">Recurvomyces mirabilis</name>
    <dbReference type="NCBI Taxonomy" id="574656"/>
    <lineage>
        <taxon>Eukaryota</taxon>
        <taxon>Fungi</taxon>
        <taxon>Dikarya</taxon>
        <taxon>Ascomycota</taxon>
        <taxon>Pezizomycotina</taxon>
        <taxon>Dothideomycetes</taxon>
        <taxon>Dothideomycetidae</taxon>
        <taxon>Mycosphaerellales</taxon>
        <taxon>Teratosphaeriaceae</taxon>
        <taxon>Recurvomyces</taxon>
    </lineage>
</organism>
<name>A0AAE0WQN2_9PEZI</name>
<feature type="region of interest" description="Disordered" evidence="1">
    <location>
        <begin position="1030"/>
        <end position="1056"/>
    </location>
</feature>
<gene>
    <name evidence="2" type="ORF">LTR78_003967</name>
</gene>
<evidence type="ECO:0000313" key="2">
    <source>
        <dbReference type="EMBL" id="KAK3676217.1"/>
    </source>
</evidence>
<dbReference type="AlphaFoldDB" id="A0AAE0WQN2"/>
<reference evidence="2" key="1">
    <citation type="submission" date="2023-07" db="EMBL/GenBank/DDBJ databases">
        <title>Black Yeasts Isolated from many extreme environments.</title>
        <authorList>
            <person name="Coleine C."/>
            <person name="Stajich J.E."/>
            <person name="Selbmann L."/>
        </authorList>
    </citation>
    <scope>NUCLEOTIDE SEQUENCE</scope>
    <source>
        <strain evidence="2">CCFEE 5485</strain>
    </source>
</reference>
<evidence type="ECO:0008006" key="4">
    <source>
        <dbReference type="Google" id="ProtNLM"/>
    </source>
</evidence>
<evidence type="ECO:0000256" key="1">
    <source>
        <dbReference type="SAM" id="MobiDB-lite"/>
    </source>
</evidence>
<keyword evidence="3" id="KW-1185">Reference proteome</keyword>
<feature type="compositionally biased region" description="Basic and acidic residues" evidence="1">
    <location>
        <begin position="227"/>
        <end position="245"/>
    </location>
</feature>
<protein>
    <recommendedName>
        <fullName evidence="4">Pentatricopeptide repeat protein</fullName>
    </recommendedName>
</protein>
<feature type="compositionally biased region" description="Basic and acidic residues" evidence="1">
    <location>
        <begin position="193"/>
        <end position="217"/>
    </location>
</feature>
<evidence type="ECO:0000313" key="3">
    <source>
        <dbReference type="Proteomes" id="UP001274830"/>
    </source>
</evidence>
<comment type="caution">
    <text evidence="2">The sequence shown here is derived from an EMBL/GenBank/DDBJ whole genome shotgun (WGS) entry which is preliminary data.</text>
</comment>
<proteinExistence type="predicted"/>